<dbReference type="InterPro" id="IPR009836">
    <property type="entry name" value="GRDP-like"/>
</dbReference>
<proteinExistence type="predicted"/>
<organism evidence="2 3">
    <name type="scientific">Armillaria solidipes</name>
    <dbReference type="NCBI Taxonomy" id="1076256"/>
    <lineage>
        <taxon>Eukaryota</taxon>
        <taxon>Fungi</taxon>
        <taxon>Dikarya</taxon>
        <taxon>Basidiomycota</taxon>
        <taxon>Agaricomycotina</taxon>
        <taxon>Agaricomycetes</taxon>
        <taxon>Agaricomycetidae</taxon>
        <taxon>Agaricales</taxon>
        <taxon>Marasmiineae</taxon>
        <taxon>Physalacriaceae</taxon>
        <taxon>Armillaria</taxon>
    </lineage>
</organism>
<keyword evidence="1" id="KW-0812">Transmembrane</keyword>
<feature type="transmembrane region" description="Helical" evidence="1">
    <location>
        <begin position="655"/>
        <end position="682"/>
    </location>
</feature>
<dbReference type="Pfam" id="PF07173">
    <property type="entry name" value="GRDP-like"/>
    <property type="match status" value="2"/>
</dbReference>
<dbReference type="STRING" id="1076256.A0A2H3BKA9"/>
<protein>
    <submittedName>
        <fullName evidence="2">Uncharacterized protein</fullName>
    </submittedName>
</protein>
<evidence type="ECO:0000313" key="2">
    <source>
        <dbReference type="EMBL" id="PBK63496.1"/>
    </source>
</evidence>
<evidence type="ECO:0000256" key="1">
    <source>
        <dbReference type="SAM" id="Phobius"/>
    </source>
</evidence>
<keyword evidence="1" id="KW-0472">Membrane</keyword>
<keyword evidence="1" id="KW-1133">Transmembrane helix</keyword>
<dbReference type="PANTHER" id="PTHR34365:SF7">
    <property type="entry name" value="GLYCINE-RICH DOMAIN-CONTAINING PROTEIN 1"/>
    <property type="match status" value="1"/>
</dbReference>
<sequence>MTGRPSRLDRIHQCLPPVDVIMVWHAYLLNPARYSEGSLRNEHIKILAGTGDWFQDLEQTSYTIDSPPSEARVQTWLQKTHLPYDPFESAIVLTDREIACPQCLTKVNVRLADSNGTGYLLQDCKTICTEKLAFHKFVKDLVGPNDVLAGTLHTLDNIENSHRAKVIKAGILEISPRAFPKGDAKTEEEWVVKIQKQMDYSMAKIQRAIGPRMRMYGGQVLSRIMSAYEDDKIFSLDLIGAAGTFATVITAVLRQGSFVDKMHKLGWTELDFFSSSEDEVALKHCTARYHAFLDLMSSSPAGFFVPTLNIDLVWHTHQLVARQYSRDCLEYVRRFADHDDKVAENRLSRAFDITCRAWQDRFGIPYTHCGCPLPGDTIGQRLSRLVSIHKQSGPPSHLVPPRDRSDLLAATHPSDHNAVYSFLHQGQVDALRRARLEKRERKVRREEEKGMNRNRSIDHDPAFLVPVPLYFGYGAGCVATTGHVVGGGASVEACAATGVGGCGAGCGGGSSAACGSNGAGCGGGGSGGGGGGGGGCGGGGECTTTKESRASKDIGSGRTKSLGKNASYADCIVNNGLAFGTEQRLRRQWLREHGRAAREPCAYTQVQSNSALFTAGARSLGRKSGLCAKELKSIMRRGFCRRDCYPSRCFDLLPFYPTSIIALLCIIKVMMVSIFAVTYFFVRGRERWNLVGRGGWAHLCVRDSGKNQSKNALEAGTSIGLLKSRWLAITRGQQHYGDFLGTKWRLASRILFDIAKRRRQRLDAMLQEIQQELNFKAGIEATGSPPIVADDGCSELASADCAATANENVNIYLCQTGSLPLASGMGIYPSSVRSWTIPFFTAPMPHRVEKTDSEILPLPRKSMAKQQPSSNPPFKIFIGDRLVPEPFVTIPQLKGHLALLHCFSELKDQVENMTKAEQAGYPQIPAGKDHRWNWFVALSVERFEKWCMAKTRPERDMREDFFVRYLPPIDVLMVWHAYQLNPVRYLDDCFRIKGLGDQGSWFEILVASVLRRMMQEQVSLAYTNDYMVTERSYNWTRLTGLPFDPFECAREMTSRGVECPKCFDRLSVPLLAGNSNGYLQQNFKFTCPKCSHVVTKMTLAVHKLVADLVVSDATLSQTLHYSGAAALCNPIRANHVKAAVLRSDVFIPKRDNLSPREWAVDIQEAVGYDMAKLKQHMGVYMKDGGSKLLNKIVSAYTDDKIFSLDLVGAVLRQGSFTAKMRKFGWSEPNFFARPGDEVALKHCIARYHAFLNLMSSKPKDFFVPTLNIDLAWHTHQLLPSYNNDCISYLRHSIDHDDNVKENLLSSAFDKTCLAWEQLYNIRYTPCGCSASGPSIGEKLSGQPLHYLIPPDDQGDLLVASTQAQGKEEEGWRADLALLAPVPLYIAQGTSGCGSKSLFCFKDSQLVLMTLQVAVVEAAVVVDVGVDVAAVLVRVAGVVVVAVEVEEAVAEVVEEAAAIRPQLQLCV</sequence>
<reference evidence="3" key="1">
    <citation type="journal article" date="2017" name="Nat. Ecol. Evol.">
        <title>Genome expansion and lineage-specific genetic innovations in the forest pathogenic fungi Armillaria.</title>
        <authorList>
            <person name="Sipos G."/>
            <person name="Prasanna A.N."/>
            <person name="Walter M.C."/>
            <person name="O'Connor E."/>
            <person name="Balint B."/>
            <person name="Krizsan K."/>
            <person name="Kiss B."/>
            <person name="Hess J."/>
            <person name="Varga T."/>
            <person name="Slot J."/>
            <person name="Riley R."/>
            <person name="Boka B."/>
            <person name="Rigling D."/>
            <person name="Barry K."/>
            <person name="Lee J."/>
            <person name="Mihaltcheva S."/>
            <person name="LaButti K."/>
            <person name="Lipzen A."/>
            <person name="Waldron R."/>
            <person name="Moloney N.M."/>
            <person name="Sperisen C."/>
            <person name="Kredics L."/>
            <person name="Vagvoelgyi C."/>
            <person name="Patrignani A."/>
            <person name="Fitzpatrick D."/>
            <person name="Nagy I."/>
            <person name="Doyle S."/>
            <person name="Anderson J.B."/>
            <person name="Grigoriev I.V."/>
            <person name="Gueldener U."/>
            <person name="Muensterkoetter M."/>
            <person name="Nagy L.G."/>
        </authorList>
    </citation>
    <scope>NUCLEOTIDE SEQUENCE [LARGE SCALE GENOMIC DNA]</scope>
    <source>
        <strain evidence="3">28-4</strain>
    </source>
</reference>
<keyword evidence="3" id="KW-1185">Reference proteome</keyword>
<dbReference type="EMBL" id="KZ293458">
    <property type="protein sequence ID" value="PBK63496.1"/>
    <property type="molecule type" value="Genomic_DNA"/>
</dbReference>
<evidence type="ECO:0000313" key="3">
    <source>
        <dbReference type="Proteomes" id="UP000218334"/>
    </source>
</evidence>
<name>A0A2H3BKA9_9AGAR</name>
<accession>A0A2H3BKA9</accession>
<gene>
    <name evidence="2" type="ORF">ARMSODRAFT_979893</name>
</gene>
<dbReference type="PANTHER" id="PTHR34365">
    <property type="entry name" value="ENOLASE (DUF1399)"/>
    <property type="match status" value="1"/>
</dbReference>
<dbReference type="Proteomes" id="UP000218334">
    <property type="component" value="Unassembled WGS sequence"/>
</dbReference>